<protein>
    <submittedName>
        <fullName evidence="1">Uncharacterized protein</fullName>
    </submittedName>
</protein>
<dbReference type="AlphaFoldDB" id="A0AA38C8J6"/>
<organism evidence="1 2">
    <name type="scientific">Taxus chinensis</name>
    <name type="common">Chinese yew</name>
    <name type="synonym">Taxus wallichiana var. chinensis</name>
    <dbReference type="NCBI Taxonomy" id="29808"/>
    <lineage>
        <taxon>Eukaryota</taxon>
        <taxon>Viridiplantae</taxon>
        <taxon>Streptophyta</taxon>
        <taxon>Embryophyta</taxon>
        <taxon>Tracheophyta</taxon>
        <taxon>Spermatophyta</taxon>
        <taxon>Pinopsida</taxon>
        <taxon>Pinidae</taxon>
        <taxon>Conifers II</taxon>
        <taxon>Cupressales</taxon>
        <taxon>Taxaceae</taxon>
        <taxon>Taxus</taxon>
    </lineage>
</organism>
<name>A0AA38C8J6_TAXCH</name>
<evidence type="ECO:0000313" key="2">
    <source>
        <dbReference type="Proteomes" id="UP000824469"/>
    </source>
</evidence>
<accession>A0AA38C8J6</accession>
<keyword evidence="2" id="KW-1185">Reference proteome</keyword>
<evidence type="ECO:0000313" key="1">
    <source>
        <dbReference type="EMBL" id="KAH9292327.1"/>
    </source>
</evidence>
<dbReference type="EMBL" id="JAHRHJ020003177">
    <property type="protein sequence ID" value="KAH9292327.1"/>
    <property type="molecule type" value="Genomic_DNA"/>
</dbReference>
<dbReference type="Proteomes" id="UP000824469">
    <property type="component" value="Unassembled WGS sequence"/>
</dbReference>
<proteinExistence type="predicted"/>
<sequence length="163" mass="18344">MGAIFACAAPNQTLFYSCAGCSRAELQHLQGEGQCPVICTTNYIHWEMHGLVLGWGVHEGEALKQTPNEQNRCPGQMLVNLITWENSEKNPQILKNLTDTNSETQEKETGTHDIHKVEGAFFITGFRGCRLKYVRILSETGQMMEGLKITGNTLRVYRGKRRD</sequence>
<comment type="caution">
    <text evidence="1">The sequence shown here is derived from an EMBL/GenBank/DDBJ whole genome shotgun (WGS) entry which is preliminary data.</text>
</comment>
<gene>
    <name evidence="1" type="ORF">KI387_042483</name>
</gene>
<reference evidence="1 2" key="1">
    <citation type="journal article" date="2021" name="Nat. Plants">
        <title>The Taxus genome provides insights into paclitaxel biosynthesis.</title>
        <authorList>
            <person name="Xiong X."/>
            <person name="Gou J."/>
            <person name="Liao Q."/>
            <person name="Li Y."/>
            <person name="Zhou Q."/>
            <person name="Bi G."/>
            <person name="Li C."/>
            <person name="Du R."/>
            <person name="Wang X."/>
            <person name="Sun T."/>
            <person name="Guo L."/>
            <person name="Liang H."/>
            <person name="Lu P."/>
            <person name="Wu Y."/>
            <person name="Zhang Z."/>
            <person name="Ro D.K."/>
            <person name="Shang Y."/>
            <person name="Huang S."/>
            <person name="Yan J."/>
        </authorList>
    </citation>
    <scope>NUCLEOTIDE SEQUENCE [LARGE SCALE GENOMIC DNA]</scope>
    <source>
        <strain evidence="1">Ta-2019</strain>
    </source>
</reference>